<evidence type="ECO:0000313" key="2">
    <source>
        <dbReference type="Proteomes" id="UP001529369"/>
    </source>
</evidence>
<gene>
    <name evidence="1" type="ORF">QWZ14_26595</name>
</gene>
<sequence length="87" mass="9568">MQAAFDRTDWSVLSTLLRLAQRDGWRVEFSSDQVMVSSRRAAAGVVVLPSRLMRHARASGWSAAIAPGRIGLRHPSVRQSVLLRLGA</sequence>
<name>A0ABT8AE70_9PROT</name>
<proteinExistence type="predicted"/>
<evidence type="ECO:0000313" key="1">
    <source>
        <dbReference type="EMBL" id="MDN3567965.1"/>
    </source>
</evidence>
<keyword evidence="2" id="KW-1185">Reference proteome</keyword>
<dbReference type="EMBL" id="JAUFPN010000200">
    <property type="protein sequence ID" value="MDN3567965.1"/>
    <property type="molecule type" value="Genomic_DNA"/>
</dbReference>
<reference evidence="2" key="1">
    <citation type="journal article" date="2019" name="Int. J. Syst. Evol. Microbiol.">
        <title>The Global Catalogue of Microorganisms (GCM) 10K type strain sequencing project: providing services to taxonomists for standard genome sequencing and annotation.</title>
        <authorList>
            <consortium name="The Broad Institute Genomics Platform"/>
            <consortium name="The Broad Institute Genome Sequencing Center for Infectious Disease"/>
            <person name="Wu L."/>
            <person name="Ma J."/>
        </authorList>
    </citation>
    <scope>NUCLEOTIDE SEQUENCE [LARGE SCALE GENOMIC DNA]</scope>
    <source>
        <strain evidence="2">CECT 7131</strain>
    </source>
</reference>
<accession>A0ABT8AE70</accession>
<organism evidence="1 2">
    <name type="scientific">Paeniroseomonas aquatica</name>
    <dbReference type="NCBI Taxonomy" id="373043"/>
    <lineage>
        <taxon>Bacteria</taxon>
        <taxon>Pseudomonadati</taxon>
        <taxon>Pseudomonadota</taxon>
        <taxon>Alphaproteobacteria</taxon>
        <taxon>Acetobacterales</taxon>
        <taxon>Acetobacteraceae</taxon>
        <taxon>Paeniroseomonas</taxon>
    </lineage>
</organism>
<dbReference type="Proteomes" id="UP001529369">
    <property type="component" value="Unassembled WGS sequence"/>
</dbReference>
<protein>
    <submittedName>
        <fullName evidence="1">Uncharacterized protein</fullName>
    </submittedName>
</protein>
<comment type="caution">
    <text evidence="1">The sequence shown here is derived from an EMBL/GenBank/DDBJ whole genome shotgun (WGS) entry which is preliminary data.</text>
</comment>
<dbReference type="RefSeq" id="WP_290320055.1">
    <property type="nucleotide sequence ID" value="NZ_JAUFPN010000200.1"/>
</dbReference>